<evidence type="ECO:0000313" key="2">
    <source>
        <dbReference type="EMBL" id="QHT24188.1"/>
    </source>
</evidence>
<reference evidence="2" key="1">
    <citation type="journal article" date="2020" name="Nature">
        <title>Giant virus diversity and host interactions through global metagenomics.</title>
        <authorList>
            <person name="Schulz F."/>
            <person name="Roux S."/>
            <person name="Paez-Espino D."/>
            <person name="Jungbluth S."/>
            <person name="Walsh D.A."/>
            <person name="Denef V.J."/>
            <person name="McMahon K.D."/>
            <person name="Konstantinidis K.T."/>
            <person name="Eloe-Fadrosh E.A."/>
            <person name="Kyrpides N.C."/>
            <person name="Woyke T."/>
        </authorList>
    </citation>
    <scope>NUCLEOTIDE SEQUENCE</scope>
    <source>
        <strain evidence="2">GVMAG-M-3300023179-138</strain>
    </source>
</reference>
<sequence length="177" mass="19812">MRKTRGQAKKEKRRRTVRKQRGGDLKNYVTGRFYDSSKTLAEIAGNPILDEEEKKKGYALLNLSISTELFDGAMTPQQFSSVMAAKEKEIEDNATDHKEQYQQLLEAENEYRGDEPLKLLSQTAPLYLWYWLIPLQDKVEQGGQVLALASLPVPPVIAAAMKQLAPTEPVAPVAPAP</sequence>
<organism evidence="2">
    <name type="scientific">viral metagenome</name>
    <dbReference type="NCBI Taxonomy" id="1070528"/>
    <lineage>
        <taxon>unclassified sequences</taxon>
        <taxon>metagenomes</taxon>
        <taxon>organismal metagenomes</taxon>
    </lineage>
</organism>
<evidence type="ECO:0000256" key="1">
    <source>
        <dbReference type="SAM" id="MobiDB-lite"/>
    </source>
</evidence>
<protein>
    <submittedName>
        <fullName evidence="2">Uncharacterized protein</fullName>
    </submittedName>
</protein>
<dbReference type="EMBL" id="MN739743">
    <property type="protein sequence ID" value="QHT24188.1"/>
    <property type="molecule type" value="Genomic_DNA"/>
</dbReference>
<feature type="region of interest" description="Disordered" evidence="1">
    <location>
        <begin position="1"/>
        <end position="23"/>
    </location>
</feature>
<accession>A0A6C0E5Z7</accession>
<name>A0A6C0E5Z7_9ZZZZ</name>
<proteinExistence type="predicted"/>
<dbReference type="AlphaFoldDB" id="A0A6C0E5Z7"/>
<feature type="compositionally biased region" description="Basic residues" evidence="1">
    <location>
        <begin position="1"/>
        <end position="20"/>
    </location>
</feature>